<feature type="region of interest" description="Disordered" evidence="1">
    <location>
        <begin position="598"/>
        <end position="623"/>
    </location>
</feature>
<feature type="chain" id="PRO_5008137592" evidence="2">
    <location>
        <begin position="17"/>
        <end position="712"/>
    </location>
</feature>
<keyword evidence="5" id="KW-1185">Reference proteome</keyword>
<feature type="compositionally biased region" description="Basic and acidic residues" evidence="1">
    <location>
        <begin position="614"/>
        <end position="623"/>
    </location>
</feature>
<dbReference type="AlphaFoldDB" id="A0A182U151"/>
<dbReference type="Proteomes" id="UP000075902">
    <property type="component" value="Unassembled WGS sequence"/>
</dbReference>
<dbReference type="VEuPathDB" id="VectorBase:AMEC012015"/>
<keyword evidence="2" id="KW-0732">Signal</keyword>
<evidence type="ECO:0000313" key="4">
    <source>
        <dbReference type="EnsemblMetazoa" id="AMEC012015-PA"/>
    </source>
</evidence>
<dbReference type="STRING" id="34690.A0A182U151"/>
<protein>
    <submittedName>
        <fullName evidence="4">DUF4789 domain-containing protein</fullName>
    </submittedName>
</protein>
<feature type="domain" description="DUF4789" evidence="3">
    <location>
        <begin position="264"/>
        <end position="329"/>
    </location>
</feature>
<evidence type="ECO:0000259" key="3">
    <source>
        <dbReference type="Pfam" id="PF16033"/>
    </source>
</evidence>
<sequence length="712" mass="78080">MCILLTFYNLQATTLAAIVPPPWSDPNKNPCASQPGGWQLLYWPPLKRCFKIFQLGYPCPDTMELSPVGAGSTGLGSTAECRCPPGTAQSPLTKKCHKLFERGPCDFGQYFAPIADSAGRSAIPKQRWGVCKSTEICDSGMIYWPQDNKCYQIHTKGPCPKGKLISLDNNGIARCKCENEGDLSNYFHEDTETCHEFFTKGPCLGTGELFLPSRKCACHERLPHYHNDTNQCYELGTIGPCPFGHTFIVADSKRHSDGSSSGLKAECRCKDGYVQWKDGYCYKLYTQGPCEFGSFVTEPNVCTPNPCEKGRLYFPQEKTCYRIGAQGPCSLHQVVIFDFTSRPSLDGISYNGMCGCSGVISNLDQSCTDEADQIPQSACDSTPDMVEVNRQCFKLYTRGPCGPGQWLEPKKIPTRIRSAACVCRPGYTPYEQPLANGVIGCQAPSVGIASSFTRACSSRDSSFSSFTFIWAADCPPWRSRFSASSFATLPLYSAITFSCLATASCWLRVDSFSFSRSASRSCSSWRTSLLAASRSRSIRCMAACTESDDWPEPCESAVRNRPPPPWLAVDGRRRFSSVACWSAVCSIASDGQVEEDMELSENGGTLPAPGPHSSRSDSSSRTRTCDCCSFTCRSEFLRSCSSIFRFASDSSFMAALSNSRSSFSSCWFFSDSRFSLRTVRSCVCCPSVSVCCSASFSCCSVATSWPSSFTSR</sequence>
<accession>A0A182U151</accession>
<evidence type="ECO:0000313" key="5">
    <source>
        <dbReference type="Proteomes" id="UP000075902"/>
    </source>
</evidence>
<organism evidence="4 5">
    <name type="scientific">Anopheles melas</name>
    <dbReference type="NCBI Taxonomy" id="34690"/>
    <lineage>
        <taxon>Eukaryota</taxon>
        <taxon>Metazoa</taxon>
        <taxon>Ecdysozoa</taxon>
        <taxon>Arthropoda</taxon>
        <taxon>Hexapoda</taxon>
        <taxon>Insecta</taxon>
        <taxon>Pterygota</taxon>
        <taxon>Neoptera</taxon>
        <taxon>Endopterygota</taxon>
        <taxon>Diptera</taxon>
        <taxon>Nematocera</taxon>
        <taxon>Culicoidea</taxon>
        <taxon>Culicidae</taxon>
        <taxon>Anophelinae</taxon>
        <taxon>Anopheles</taxon>
    </lineage>
</organism>
<dbReference type="InterPro" id="IPR031993">
    <property type="entry name" value="DUF4789"/>
</dbReference>
<evidence type="ECO:0000256" key="1">
    <source>
        <dbReference type="SAM" id="MobiDB-lite"/>
    </source>
</evidence>
<dbReference type="EnsemblMetazoa" id="AMEC012015-RA">
    <property type="protein sequence ID" value="AMEC012015-PA"/>
    <property type="gene ID" value="AMEC012015"/>
</dbReference>
<dbReference type="PANTHER" id="PTHR21177">
    <property type="entry name" value="IP06524P-RELATED"/>
    <property type="match status" value="1"/>
</dbReference>
<dbReference type="Pfam" id="PF16033">
    <property type="entry name" value="DUF4789"/>
    <property type="match status" value="1"/>
</dbReference>
<feature type="signal peptide" evidence="2">
    <location>
        <begin position="1"/>
        <end position="16"/>
    </location>
</feature>
<evidence type="ECO:0000256" key="2">
    <source>
        <dbReference type="SAM" id="SignalP"/>
    </source>
</evidence>
<reference evidence="5" key="1">
    <citation type="submission" date="2014-01" db="EMBL/GenBank/DDBJ databases">
        <title>The Genome Sequence of Anopheles melas CM1001059_A (V2).</title>
        <authorList>
            <consortium name="The Broad Institute Genomics Platform"/>
            <person name="Neafsey D.E."/>
            <person name="Besansky N."/>
            <person name="Howell P."/>
            <person name="Walton C."/>
            <person name="Young S.K."/>
            <person name="Zeng Q."/>
            <person name="Gargeya S."/>
            <person name="Fitzgerald M."/>
            <person name="Haas B."/>
            <person name="Abouelleil A."/>
            <person name="Allen A.W."/>
            <person name="Alvarado L."/>
            <person name="Arachchi H.M."/>
            <person name="Berlin A.M."/>
            <person name="Chapman S.B."/>
            <person name="Gainer-Dewar J."/>
            <person name="Goldberg J."/>
            <person name="Griggs A."/>
            <person name="Gujja S."/>
            <person name="Hansen M."/>
            <person name="Howarth C."/>
            <person name="Imamovic A."/>
            <person name="Ireland A."/>
            <person name="Larimer J."/>
            <person name="McCowan C."/>
            <person name="Murphy C."/>
            <person name="Pearson M."/>
            <person name="Poon T.W."/>
            <person name="Priest M."/>
            <person name="Roberts A."/>
            <person name="Saif S."/>
            <person name="Shea T."/>
            <person name="Sisk P."/>
            <person name="Sykes S."/>
            <person name="Wortman J."/>
            <person name="Nusbaum C."/>
            <person name="Birren B."/>
        </authorList>
    </citation>
    <scope>NUCLEOTIDE SEQUENCE [LARGE SCALE GENOMIC DNA]</scope>
    <source>
        <strain evidence="5">CM1001059</strain>
    </source>
</reference>
<reference evidence="4" key="2">
    <citation type="submission" date="2020-05" db="UniProtKB">
        <authorList>
            <consortium name="EnsemblMetazoa"/>
        </authorList>
    </citation>
    <scope>IDENTIFICATION</scope>
    <source>
        <strain evidence="4">CM1001059</strain>
    </source>
</reference>
<dbReference type="PANTHER" id="PTHR21177:SF7">
    <property type="entry name" value="GH11627P"/>
    <property type="match status" value="1"/>
</dbReference>
<name>A0A182U151_9DIPT</name>
<proteinExistence type="predicted"/>